<dbReference type="VEuPathDB" id="VectorBase:AMAM015616"/>
<protein>
    <submittedName>
        <fullName evidence="2">Uncharacterized protein</fullName>
    </submittedName>
</protein>
<keyword evidence="3" id="KW-1185">Reference proteome</keyword>
<reference evidence="3" key="1">
    <citation type="submission" date="2013-09" db="EMBL/GenBank/DDBJ databases">
        <title>The Genome Sequence of Anopheles maculatus species B.</title>
        <authorList>
            <consortium name="The Broad Institute Genomics Platform"/>
            <person name="Neafsey D.E."/>
            <person name="Besansky N."/>
            <person name="Howell P."/>
            <person name="Walton C."/>
            <person name="Young S.K."/>
            <person name="Zeng Q."/>
            <person name="Gargeya S."/>
            <person name="Fitzgerald M."/>
            <person name="Haas B."/>
            <person name="Abouelleil A."/>
            <person name="Allen A.W."/>
            <person name="Alvarado L."/>
            <person name="Arachchi H.M."/>
            <person name="Berlin A.M."/>
            <person name="Chapman S.B."/>
            <person name="Gainer-Dewar J."/>
            <person name="Goldberg J."/>
            <person name="Griggs A."/>
            <person name="Gujja S."/>
            <person name="Hansen M."/>
            <person name="Howarth C."/>
            <person name="Imamovic A."/>
            <person name="Ireland A."/>
            <person name="Larimer J."/>
            <person name="McCowan C."/>
            <person name="Murphy C."/>
            <person name="Pearson M."/>
            <person name="Poon T.W."/>
            <person name="Priest M."/>
            <person name="Roberts A."/>
            <person name="Saif S."/>
            <person name="Shea T."/>
            <person name="Sisk P."/>
            <person name="Sykes S."/>
            <person name="Wortman J."/>
            <person name="Nusbaum C."/>
            <person name="Birren B."/>
        </authorList>
    </citation>
    <scope>NUCLEOTIDE SEQUENCE [LARGE SCALE GENOMIC DNA]</scope>
    <source>
        <strain evidence="3">maculatus3</strain>
    </source>
</reference>
<evidence type="ECO:0000256" key="1">
    <source>
        <dbReference type="SAM" id="MobiDB-lite"/>
    </source>
</evidence>
<evidence type="ECO:0000313" key="2">
    <source>
        <dbReference type="EnsemblMetazoa" id="AMAM015616-PA"/>
    </source>
</evidence>
<accession>A0A182SXU6</accession>
<sequence length="138" mass="15135">SEPDSPSKAVYRQQLPSPIRTLSVGRETTVETSADASGRLDCVKSGEVGGPHHHLHHRTQLGDGQLTATGSLASGHDGEQEELLNASSKKTTAIEISQMMLTMLSERSELAASQLLRKLPHPRRRRRLAEFNAKMERS</sequence>
<reference evidence="2" key="2">
    <citation type="submission" date="2020-05" db="UniProtKB">
        <authorList>
            <consortium name="EnsemblMetazoa"/>
        </authorList>
    </citation>
    <scope>IDENTIFICATION</scope>
    <source>
        <strain evidence="2">maculatus3</strain>
    </source>
</reference>
<evidence type="ECO:0000313" key="3">
    <source>
        <dbReference type="Proteomes" id="UP000075901"/>
    </source>
</evidence>
<dbReference type="Proteomes" id="UP000075901">
    <property type="component" value="Unassembled WGS sequence"/>
</dbReference>
<proteinExistence type="predicted"/>
<feature type="region of interest" description="Disordered" evidence="1">
    <location>
        <begin position="1"/>
        <end position="86"/>
    </location>
</feature>
<organism evidence="2 3">
    <name type="scientific">Anopheles maculatus</name>
    <dbReference type="NCBI Taxonomy" id="74869"/>
    <lineage>
        <taxon>Eukaryota</taxon>
        <taxon>Metazoa</taxon>
        <taxon>Ecdysozoa</taxon>
        <taxon>Arthropoda</taxon>
        <taxon>Hexapoda</taxon>
        <taxon>Insecta</taxon>
        <taxon>Pterygota</taxon>
        <taxon>Neoptera</taxon>
        <taxon>Endopterygota</taxon>
        <taxon>Diptera</taxon>
        <taxon>Nematocera</taxon>
        <taxon>Culicoidea</taxon>
        <taxon>Culicidae</taxon>
        <taxon>Anophelinae</taxon>
        <taxon>Anopheles</taxon>
        <taxon>Anopheles maculatus group</taxon>
    </lineage>
</organism>
<name>A0A182SXU6_9DIPT</name>
<dbReference type="AlphaFoldDB" id="A0A182SXU6"/>
<dbReference type="EnsemblMetazoa" id="AMAM015616-RA">
    <property type="protein sequence ID" value="AMAM015616-PA"/>
    <property type="gene ID" value="AMAM015616"/>
</dbReference>